<feature type="domain" description="DYW" evidence="3">
    <location>
        <begin position="811"/>
        <end position="903"/>
    </location>
</feature>
<dbReference type="FunFam" id="1.25.40.10:FF:000344">
    <property type="entry name" value="Pentatricopeptide repeat-containing protein"/>
    <property type="match status" value="1"/>
</dbReference>
<dbReference type="AlphaFoldDB" id="A0A5P1EDE7"/>
<feature type="repeat" description="PPR" evidence="2">
    <location>
        <begin position="127"/>
        <end position="161"/>
    </location>
</feature>
<dbReference type="Pfam" id="PF13041">
    <property type="entry name" value="PPR_2"/>
    <property type="match status" value="4"/>
</dbReference>
<feature type="repeat" description="PPR" evidence="2">
    <location>
        <begin position="495"/>
        <end position="529"/>
    </location>
</feature>
<evidence type="ECO:0000259" key="3">
    <source>
        <dbReference type="Pfam" id="PF14432"/>
    </source>
</evidence>
<dbReference type="NCBIfam" id="TIGR00756">
    <property type="entry name" value="PPR"/>
    <property type="match status" value="7"/>
</dbReference>
<evidence type="ECO:0000313" key="5">
    <source>
        <dbReference type="Proteomes" id="UP000243459"/>
    </source>
</evidence>
<dbReference type="EMBL" id="CM007387">
    <property type="protein sequence ID" value="ONK62819.1"/>
    <property type="molecule type" value="Genomic_DNA"/>
</dbReference>
<feature type="repeat" description="PPR" evidence="2">
    <location>
        <begin position="394"/>
        <end position="428"/>
    </location>
</feature>
<dbReference type="FunFam" id="1.25.40.10:FF:000366">
    <property type="entry name" value="Pentatricopeptide (PPR) repeat-containing protein"/>
    <property type="match status" value="1"/>
</dbReference>
<gene>
    <name evidence="4" type="ORF">A4U43_C07F8460</name>
</gene>
<evidence type="ECO:0000256" key="2">
    <source>
        <dbReference type="PROSITE-ProRule" id="PRU00708"/>
    </source>
</evidence>
<dbReference type="Proteomes" id="UP000243459">
    <property type="component" value="Chromosome 7"/>
</dbReference>
<feature type="repeat" description="PPR" evidence="2">
    <location>
        <begin position="596"/>
        <end position="630"/>
    </location>
</feature>
<feature type="repeat" description="PPR" evidence="2">
    <location>
        <begin position="363"/>
        <end position="393"/>
    </location>
</feature>
<dbReference type="Pfam" id="PF12854">
    <property type="entry name" value="PPR_1"/>
    <property type="match status" value="1"/>
</dbReference>
<dbReference type="InterPro" id="IPR046848">
    <property type="entry name" value="E_motif"/>
</dbReference>
<dbReference type="Gene3D" id="1.25.40.10">
    <property type="entry name" value="Tetratricopeptide repeat domain"/>
    <property type="match status" value="6"/>
</dbReference>
<dbReference type="Pfam" id="PF14432">
    <property type="entry name" value="DYW_deaminase"/>
    <property type="match status" value="1"/>
</dbReference>
<protein>
    <recommendedName>
        <fullName evidence="3">DYW domain-containing protein</fullName>
    </recommendedName>
</protein>
<reference evidence="5" key="1">
    <citation type="journal article" date="2017" name="Nat. Commun.">
        <title>The asparagus genome sheds light on the origin and evolution of a young Y chromosome.</title>
        <authorList>
            <person name="Harkess A."/>
            <person name="Zhou J."/>
            <person name="Xu C."/>
            <person name="Bowers J.E."/>
            <person name="Van der Hulst R."/>
            <person name="Ayyampalayam S."/>
            <person name="Mercati F."/>
            <person name="Riccardi P."/>
            <person name="McKain M.R."/>
            <person name="Kakrana A."/>
            <person name="Tang H."/>
            <person name="Ray J."/>
            <person name="Groenendijk J."/>
            <person name="Arikit S."/>
            <person name="Mathioni S.M."/>
            <person name="Nakano M."/>
            <person name="Shan H."/>
            <person name="Telgmann-Rauber A."/>
            <person name="Kanno A."/>
            <person name="Yue Z."/>
            <person name="Chen H."/>
            <person name="Li W."/>
            <person name="Chen Y."/>
            <person name="Xu X."/>
            <person name="Zhang Y."/>
            <person name="Luo S."/>
            <person name="Chen H."/>
            <person name="Gao J."/>
            <person name="Mao Z."/>
            <person name="Pires J.C."/>
            <person name="Luo M."/>
            <person name="Kudrna D."/>
            <person name="Wing R.A."/>
            <person name="Meyers B.C."/>
            <person name="Yi K."/>
            <person name="Kong H."/>
            <person name="Lavrijsen P."/>
            <person name="Sunseri F."/>
            <person name="Falavigna A."/>
            <person name="Ye Y."/>
            <person name="Leebens-Mack J.H."/>
            <person name="Chen G."/>
        </authorList>
    </citation>
    <scope>NUCLEOTIDE SEQUENCE [LARGE SCALE GENOMIC DNA]</scope>
    <source>
        <strain evidence="5">cv. DH0086</strain>
    </source>
</reference>
<dbReference type="InterPro" id="IPR032867">
    <property type="entry name" value="DYW_dom"/>
</dbReference>
<dbReference type="GO" id="GO:0009451">
    <property type="term" value="P:RNA modification"/>
    <property type="evidence" value="ECO:0007669"/>
    <property type="project" value="InterPro"/>
</dbReference>
<dbReference type="Pfam" id="PF20431">
    <property type="entry name" value="E_motif"/>
    <property type="match status" value="1"/>
</dbReference>
<dbReference type="Pfam" id="PF01535">
    <property type="entry name" value="PPR"/>
    <property type="match status" value="5"/>
</dbReference>
<dbReference type="FunFam" id="1.25.40.10:FF:000073">
    <property type="entry name" value="Pentatricopeptide repeat-containing protein chloroplastic"/>
    <property type="match status" value="2"/>
</dbReference>
<dbReference type="OMA" id="GMYGEGK"/>
<proteinExistence type="predicted"/>
<evidence type="ECO:0000256" key="1">
    <source>
        <dbReference type="ARBA" id="ARBA00022737"/>
    </source>
</evidence>
<dbReference type="Gramene" id="ONK62819">
    <property type="protein sequence ID" value="ONK62819"/>
    <property type="gene ID" value="A4U43_C07F8460"/>
</dbReference>
<keyword evidence="5" id="KW-1185">Reference proteome</keyword>
<dbReference type="InterPro" id="IPR011990">
    <property type="entry name" value="TPR-like_helical_dom_sf"/>
</dbReference>
<dbReference type="PANTHER" id="PTHR47926">
    <property type="entry name" value="PENTATRICOPEPTIDE REPEAT-CONTAINING PROTEIN"/>
    <property type="match status" value="1"/>
</dbReference>
<dbReference type="PANTHER" id="PTHR47926:SF533">
    <property type="entry name" value="DYW DOMAIN-CONTAINING PROTEIN"/>
    <property type="match status" value="1"/>
</dbReference>
<organism evidence="4 5">
    <name type="scientific">Asparagus officinalis</name>
    <name type="common">Garden asparagus</name>
    <dbReference type="NCBI Taxonomy" id="4686"/>
    <lineage>
        <taxon>Eukaryota</taxon>
        <taxon>Viridiplantae</taxon>
        <taxon>Streptophyta</taxon>
        <taxon>Embryophyta</taxon>
        <taxon>Tracheophyta</taxon>
        <taxon>Spermatophyta</taxon>
        <taxon>Magnoliopsida</taxon>
        <taxon>Liliopsida</taxon>
        <taxon>Asparagales</taxon>
        <taxon>Asparagaceae</taxon>
        <taxon>Asparagoideae</taxon>
        <taxon>Asparagus</taxon>
    </lineage>
</organism>
<feature type="repeat" description="PPR" evidence="2">
    <location>
        <begin position="92"/>
        <end position="126"/>
    </location>
</feature>
<sequence>MGHPKSLLSSPIPPEHQKISTQTLFSLSSSLSRTLLSIKNPKTLAPIHSLLLTSGLARSAFFTAKLITKYSELGNSAAFFSVFLSTPTSKHNVFLWNTLIRSCTQNFLFEEALDKYDEMGGMRLAPDAFTFPPVLSACAGLGAIEFGRKVHRDVREMGFGPDLYISNSLINMYTRLGSLIEAREVFDGMPVRDLVSWNSLISGYSANGEWEEALETYRELRVAGDVPDCFTVESVMPAIGGLGDVVEGKIVHGIANKIGIEKDKLVSNGIIAMYCRFGNLDDAYRVFDTKVVRDLVSWNIMIDGYFQVGSVDRALELIRKMAIGSKPDLVLITIVLRVCYEREDLRIGRSIHGFMLRNQYEWDTAAYNMLILMYSKCGKLDMSREVFDRMVVRDSVSWNSLINGYVSRKNFNEGVRLFKSMKESGDQLDSVTVTALISVCSQLLDSSQGQGLHSDAIKRGLKANLFVSNALVGMYSKCDLLEDALKVFDEMEVHDSVSWTSIISGCVQNGNYKQGFKLLTEMKLKGNKMDEATMLSILPACSFLASKRQGREVHGCILKVGLEHDVPIGNALIEMYSKCGILNYAERVFETMDIKDVVTWTALISAYGMYGQGEKALRAFRSMEETGIIPDHIVFVALMYACSHGGLLEEGKLYFKRMEEDYKIVPRIEHYACMVDLLSRHGQLVEAENFILSMPIEADASIWGALLSSCRVSGETQMAERIAEKIMTLNWENPGYYVLVSNVYASMGKWNMVGNVRKVIKDKKLKKDPGYSWIEIRNKVYVFGTGDQLVEQSSEMHQLLEKLDNLMAKEGYILNKKFVLQDVEEDDKRYMLCTHSERLAIAFGLLNTKPGTPLQIMKNLRVCGDCHTATKYISKIVQRELLVRDANRFHLFKDGSCSCGDYW</sequence>
<feature type="repeat" description="PPR" evidence="2">
    <location>
        <begin position="294"/>
        <end position="328"/>
    </location>
</feature>
<dbReference type="OrthoDB" id="185373at2759"/>
<name>A0A5P1EDE7_ASPOF</name>
<dbReference type="InterPro" id="IPR046960">
    <property type="entry name" value="PPR_At4g14850-like_plant"/>
</dbReference>
<dbReference type="GO" id="GO:0008270">
    <property type="term" value="F:zinc ion binding"/>
    <property type="evidence" value="ECO:0007669"/>
    <property type="project" value="InterPro"/>
</dbReference>
<dbReference type="PROSITE" id="PS51375">
    <property type="entry name" value="PPR"/>
    <property type="match status" value="8"/>
</dbReference>
<keyword evidence="1" id="KW-0677">Repeat</keyword>
<dbReference type="GO" id="GO:0003723">
    <property type="term" value="F:RNA binding"/>
    <property type="evidence" value="ECO:0007669"/>
    <property type="project" value="InterPro"/>
</dbReference>
<accession>A0A5P1EDE7</accession>
<feature type="repeat" description="PPR" evidence="2">
    <location>
        <begin position="193"/>
        <end position="227"/>
    </location>
</feature>
<evidence type="ECO:0000313" key="4">
    <source>
        <dbReference type="EMBL" id="ONK62819.1"/>
    </source>
</evidence>
<dbReference type="InterPro" id="IPR002885">
    <property type="entry name" value="PPR_rpt"/>
</dbReference>
<dbReference type="FunFam" id="1.25.40.10:FF:000144">
    <property type="entry name" value="Pentatricopeptide repeat-containing protein, mitochondrial"/>
    <property type="match status" value="1"/>
</dbReference>